<dbReference type="AlphaFoldDB" id="A0A699TYL6"/>
<organism evidence="2">
    <name type="scientific">Tanacetum cinerariifolium</name>
    <name type="common">Dalmatian daisy</name>
    <name type="synonym">Chrysanthemum cinerariifolium</name>
    <dbReference type="NCBI Taxonomy" id="118510"/>
    <lineage>
        <taxon>Eukaryota</taxon>
        <taxon>Viridiplantae</taxon>
        <taxon>Streptophyta</taxon>
        <taxon>Embryophyta</taxon>
        <taxon>Tracheophyta</taxon>
        <taxon>Spermatophyta</taxon>
        <taxon>Magnoliopsida</taxon>
        <taxon>eudicotyledons</taxon>
        <taxon>Gunneridae</taxon>
        <taxon>Pentapetalae</taxon>
        <taxon>asterids</taxon>
        <taxon>campanulids</taxon>
        <taxon>Asterales</taxon>
        <taxon>Asteraceae</taxon>
        <taxon>Asteroideae</taxon>
        <taxon>Anthemideae</taxon>
        <taxon>Anthemidinae</taxon>
        <taxon>Tanacetum</taxon>
    </lineage>
</organism>
<reference evidence="2" key="1">
    <citation type="journal article" date="2019" name="Sci. Rep.">
        <title>Draft genome of Tanacetum cinerariifolium, the natural source of mosquito coil.</title>
        <authorList>
            <person name="Yamashiro T."/>
            <person name="Shiraishi A."/>
            <person name="Satake H."/>
            <person name="Nakayama K."/>
        </authorList>
    </citation>
    <scope>NUCLEOTIDE SEQUENCE</scope>
</reference>
<evidence type="ECO:0000313" key="2">
    <source>
        <dbReference type="EMBL" id="GFD14873.1"/>
    </source>
</evidence>
<feature type="compositionally biased region" description="Acidic residues" evidence="1">
    <location>
        <begin position="35"/>
        <end position="46"/>
    </location>
</feature>
<name>A0A699TYL6_TANCI</name>
<sequence>RRSAQKGTKAPKAGIDEGMVVAEDLHLLRDSSKDDSEEESPAEDSDVVGGYMVENEADL</sequence>
<feature type="region of interest" description="Disordered" evidence="1">
    <location>
        <begin position="1"/>
        <end position="20"/>
    </location>
</feature>
<dbReference type="EMBL" id="BKCJ011282550">
    <property type="protein sequence ID" value="GFD14873.1"/>
    <property type="molecule type" value="Genomic_DNA"/>
</dbReference>
<accession>A0A699TYL6</accession>
<feature type="non-terminal residue" evidence="2">
    <location>
        <position position="1"/>
    </location>
</feature>
<evidence type="ECO:0000256" key="1">
    <source>
        <dbReference type="SAM" id="MobiDB-lite"/>
    </source>
</evidence>
<proteinExistence type="predicted"/>
<feature type="region of interest" description="Disordered" evidence="1">
    <location>
        <begin position="28"/>
        <end position="59"/>
    </location>
</feature>
<gene>
    <name evidence="2" type="ORF">Tci_886842</name>
</gene>
<protein>
    <submittedName>
        <fullName evidence="2">Uncharacterized protein</fullName>
    </submittedName>
</protein>
<comment type="caution">
    <text evidence="2">The sequence shown here is derived from an EMBL/GenBank/DDBJ whole genome shotgun (WGS) entry which is preliminary data.</text>
</comment>